<dbReference type="Proteomes" id="UP000026714">
    <property type="component" value="Unassembled WGS sequence"/>
</dbReference>
<keyword evidence="4" id="KW-0436">Ligase</keyword>
<dbReference type="PANTHER" id="PTHR43272">
    <property type="entry name" value="LONG-CHAIN-FATTY-ACID--COA LIGASE"/>
    <property type="match status" value="1"/>
</dbReference>
<dbReference type="RefSeq" id="WP_037484436.1">
    <property type="nucleotide sequence ID" value="NZ_AZRA01000101.1"/>
</dbReference>
<comment type="caution">
    <text evidence="4">The sequence shown here is derived from an EMBL/GenBank/DDBJ whole genome shotgun (WGS) entry which is preliminary data.</text>
</comment>
<dbReference type="GO" id="GO:0005524">
    <property type="term" value="F:ATP binding"/>
    <property type="evidence" value="ECO:0007669"/>
    <property type="project" value="UniProtKB-KW"/>
</dbReference>
<dbReference type="PROSITE" id="PS00455">
    <property type="entry name" value="AMP_BINDING"/>
    <property type="match status" value="1"/>
</dbReference>
<name>A0A059KI10_9BURK</name>
<dbReference type="Pfam" id="PF23562">
    <property type="entry name" value="AMP-binding_C_3"/>
    <property type="match status" value="1"/>
</dbReference>
<evidence type="ECO:0000313" key="4">
    <source>
        <dbReference type="EMBL" id="KDB51061.1"/>
    </source>
</evidence>
<evidence type="ECO:0000256" key="2">
    <source>
        <dbReference type="ARBA" id="ARBA00022840"/>
    </source>
</evidence>
<protein>
    <submittedName>
        <fullName evidence="4">AMP-dependent synthetase and ligase</fullName>
    </submittedName>
</protein>
<dbReference type="PATRIC" id="fig|1286631.3.peg.3283"/>
<dbReference type="SUPFAM" id="SSF56801">
    <property type="entry name" value="Acetyl-CoA synthetase-like"/>
    <property type="match status" value="1"/>
</dbReference>
<keyword evidence="1" id="KW-0547">Nucleotide-binding</keyword>
<sequence>MSSTFPRLLLEHARQRPDADAIREKEYGIWQTRSWRRLADEVARMAAGLAAAGLQRGQHLVVVGDNRPRLTMAMLAAQCLGAIPVPLYQDATGAEYVFPLNNAEVGFAVVEDQEQVDKLLEAREQCPQLARIWYDDPRGLRKYDEPGLASIDTLLAEGEAWAARHAGFFDRAVEAVQPGDVAAMFFTSGTTGNPKGVVHTHRSLIDRAQAGAKFDRLSAAEEVLAYLPPAWIGQNIFSYAQWLACGYVVNCPESAATVTIDLKEIGPTYYFAPPRVFEGLLTSVTIRMEDAGTLKKRLFRTFMEHARRVGPDLMDGKPVGFMDRLKYRLGDLCIYGPLRNTLGLSRVRVAYTAGEAIGPDLFTFYRSIGINLKQLYGSTETAVFVCLQPDHEARADTVGVPCDGVEIRLAESGEIMIKSPGLLKEYYKNPKATEEVLTKDGWYHSGDAGFIDATGHLKIIDRAKDVGRIKGGAHDGAMFAPKYVENKLKFYPFIKEAVAFGDGRDRVCAFINLDMEAAGNWAERRNLPYAGYTDLAGKKEVLELMRECVEKTNADLAQDEMLAGSQIHRFLVLHKELDADDGEMTRTRKVKRGAIADKYRVLIDAMYGGRPEQFIETAVKFEDGRSGSVSATLKIIDAKTFPAVRRAA</sequence>
<dbReference type="PANTHER" id="PTHR43272:SF33">
    <property type="entry name" value="AMP-BINDING DOMAIN-CONTAINING PROTEIN-RELATED"/>
    <property type="match status" value="1"/>
</dbReference>
<feature type="domain" description="AMP-dependent synthetase/ligase" evidence="3">
    <location>
        <begin position="11"/>
        <end position="427"/>
    </location>
</feature>
<accession>A0A059KI10</accession>
<organism evidence="4 5">
    <name type="scientific">Sphaerotilus natans subsp. natans DSM 6575</name>
    <dbReference type="NCBI Taxonomy" id="1286631"/>
    <lineage>
        <taxon>Bacteria</taxon>
        <taxon>Pseudomonadati</taxon>
        <taxon>Pseudomonadota</taxon>
        <taxon>Betaproteobacteria</taxon>
        <taxon>Burkholderiales</taxon>
        <taxon>Sphaerotilaceae</taxon>
        <taxon>Sphaerotilus</taxon>
    </lineage>
</organism>
<keyword evidence="2" id="KW-0067">ATP-binding</keyword>
<evidence type="ECO:0000256" key="1">
    <source>
        <dbReference type="ARBA" id="ARBA00022741"/>
    </source>
</evidence>
<dbReference type="InterPro" id="IPR000873">
    <property type="entry name" value="AMP-dep_synth/lig_dom"/>
</dbReference>
<evidence type="ECO:0000259" key="3">
    <source>
        <dbReference type="Pfam" id="PF00501"/>
    </source>
</evidence>
<dbReference type="Gene3D" id="3.40.50.12780">
    <property type="entry name" value="N-terminal domain of ligase-like"/>
    <property type="match status" value="1"/>
</dbReference>
<dbReference type="GO" id="GO:0004467">
    <property type="term" value="F:long-chain fatty acid-CoA ligase activity"/>
    <property type="evidence" value="ECO:0007669"/>
    <property type="project" value="TreeGrafter"/>
</dbReference>
<gene>
    <name evidence="4" type="ORF">X805_33620</name>
</gene>
<keyword evidence="5" id="KW-1185">Reference proteome</keyword>
<dbReference type="AlphaFoldDB" id="A0A059KI10"/>
<evidence type="ECO:0000313" key="5">
    <source>
        <dbReference type="Proteomes" id="UP000026714"/>
    </source>
</evidence>
<dbReference type="InterPro" id="IPR042099">
    <property type="entry name" value="ANL_N_sf"/>
</dbReference>
<dbReference type="eggNOG" id="COG1022">
    <property type="taxonomic scope" value="Bacteria"/>
</dbReference>
<dbReference type="EMBL" id="AZRA01000101">
    <property type="protein sequence ID" value="KDB51061.1"/>
    <property type="molecule type" value="Genomic_DNA"/>
</dbReference>
<dbReference type="GO" id="GO:0016020">
    <property type="term" value="C:membrane"/>
    <property type="evidence" value="ECO:0007669"/>
    <property type="project" value="TreeGrafter"/>
</dbReference>
<proteinExistence type="predicted"/>
<dbReference type="InterPro" id="IPR020845">
    <property type="entry name" value="AMP-binding_CS"/>
</dbReference>
<dbReference type="Pfam" id="PF00501">
    <property type="entry name" value="AMP-binding"/>
    <property type="match status" value="1"/>
</dbReference>
<reference evidence="4 5" key="1">
    <citation type="journal article" date="2014" name="FEMS Microbiol. Ecol.">
        <title>Sphaerotilus natans encrusted with nanoball-shaped Fe(III) oxide minerals formed by nitrate-reducing mixotrophic Fe(II) oxidation.</title>
        <authorList>
            <person name="Park S."/>
            <person name="Kim D.H."/>
            <person name="Lee J.H."/>
            <person name="Hur H.G."/>
        </authorList>
    </citation>
    <scope>NUCLEOTIDE SEQUENCE [LARGE SCALE GENOMIC DNA]</scope>
    <source>
        <strain evidence="4 5">DSM 6575</strain>
    </source>
</reference>
<dbReference type="STRING" id="34103.SAMN05421778_11927"/>